<dbReference type="InterPro" id="IPR040442">
    <property type="entry name" value="Pyrv_kinase-like_dom_sf"/>
</dbReference>
<dbReference type="PANTHER" id="PTHR32308">
    <property type="entry name" value="LYASE BETA SUBUNIT, PUTATIVE (AFU_ORTHOLOGUE AFUA_4G13030)-RELATED"/>
    <property type="match status" value="1"/>
</dbReference>
<name>A0ABN2I6Q9_9ACTN</name>
<keyword evidence="2" id="KW-0479">Metal-binding</keyword>
<dbReference type="InterPro" id="IPR054255">
    <property type="entry name" value="DUF6986"/>
</dbReference>
<accession>A0ABN2I6Q9</accession>
<evidence type="ECO:0000256" key="3">
    <source>
        <dbReference type="ARBA" id="ARBA00022842"/>
    </source>
</evidence>
<feature type="region of interest" description="Disordered" evidence="4">
    <location>
        <begin position="180"/>
        <end position="205"/>
    </location>
</feature>
<dbReference type="EMBL" id="BAAAQG010000003">
    <property type="protein sequence ID" value="GAA1699623.1"/>
    <property type="molecule type" value="Genomic_DNA"/>
</dbReference>
<dbReference type="SUPFAM" id="SSF51621">
    <property type="entry name" value="Phosphoenolpyruvate/pyruvate domain"/>
    <property type="match status" value="1"/>
</dbReference>
<organism evidence="5 6">
    <name type="scientific">Dietzia cercidiphylli</name>
    <dbReference type="NCBI Taxonomy" id="498199"/>
    <lineage>
        <taxon>Bacteria</taxon>
        <taxon>Bacillati</taxon>
        <taxon>Actinomycetota</taxon>
        <taxon>Actinomycetes</taxon>
        <taxon>Mycobacteriales</taxon>
        <taxon>Dietziaceae</taxon>
        <taxon>Dietzia</taxon>
    </lineage>
</organism>
<proteinExistence type="predicted"/>
<evidence type="ECO:0000256" key="2">
    <source>
        <dbReference type="ARBA" id="ARBA00022723"/>
    </source>
</evidence>
<dbReference type="Proteomes" id="UP001500383">
    <property type="component" value="Unassembled WGS sequence"/>
</dbReference>
<comment type="cofactor">
    <cofactor evidence="1">
        <name>Mg(2+)</name>
        <dbReference type="ChEBI" id="CHEBI:18420"/>
    </cofactor>
</comment>
<dbReference type="Gene3D" id="3.20.20.60">
    <property type="entry name" value="Phosphoenolpyruvate-binding domains"/>
    <property type="match status" value="1"/>
</dbReference>
<sequence>MSAGFSGSPGALSGALSGAPSGALADALAASLTVALDADLAAADADLAERYPGPSATRHPVHTLYLPAERVHAGVVAEVGAAALDAFDTHLPDAAALVRVFGDVVAGEPGTGGDDDEARTHSEAASLHALVRSKLEREPVEDLRIDFEDGFTQRGVPAGDRDRDEDAHVDRVLAELLVGQRARSEQSEQSAAAGQGPTSSSSLSSPLVAPLPAFWGLRFGSLDPQTRRRGIRTFSRFVSRLAAEGGLPRSLPSGFRPTLPKVTSVDQVDAMVRMCRELEQACGLAERSIGFEIQIETPQSICGPDGSAMVARLVHASDRRCIGLHYGTYDYSAACGIAAAYQAMDHPAADHAKAVMQVAAAGTGVALSDGSTNRLPVGEPDAVLTAWQLHARLVDRSLRRGLYQGWDLHPAQLVSRYVATYAFYRRSLPSACARLSAYLGTTPDGAPVSAGYLDEPATARALADFCVRALDCGAATAGEVAELAGVDRATLDRLRRPGLEQPHPEHAPDQAETTT</sequence>
<dbReference type="RefSeq" id="WP_344390405.1">
    <property type="nucleotide sequence ID" value="NZ_BAAAQG010000003.1"/>
</dbReference>
<comment type="caution">
    <text evidence="5">The sequence shown here is derived from an EMBL/GenBank/DDBJ whole genome shotgun (WGS) entry which is preliminary data.</text>
</comment>
<feature type="region of interest" description="Disordered" evidence="4">
    <location>
        <begin position="493"/>
        <end position="515"/>
    </location>
</feature>
<reference evidence="5 6" key="1">
    <citation type="journal article" date="2019" name="Int. J. Syst. Evol. Microbiol.">
        <title>The Global Catalogue of Microorganisms (GCM) 10K type strain sequencing project: providing services to taxonomists for standard genome sequencing and annotation.</title>
        <authorList>
            <consortium name="The Broad Institute Genomics Platform"/>
            <consortium name="The Broad Institute Genome Sequencing Center for Infectious Disease"/>
            <person name="Wu L."/>
            <person name="Ma J."/>
        </authorList>
    </citation>
    <scope>NUCLEOTIDE SEQUENCE [LARGE SCALE GENOMIC DNA]</scope>
    <source>
        <strain evidence="5 6">JCM 16002</strain>
    </source>
</reference>
<evidence type="ECO:0000256" key="4">
    <source>
        <dbReference type="SAM" id="MobiDB-lite"/>
    </source>
</evidence>
<protein>
    <submittedName>
        <fullName evidence="5">Aldolase/citrate lyase family protein</fullName>
    </submittedName>
</protein>
<dbReference type="PANTHER" id="PTHR32308:SF10">
    <property type="entry name" value="CITRATE LYASE SUBUNIT BETA"/>
    <property type="match status" value="1"/>
</dbReference>
<feature type="compositionally biased region" description="Basic and acidic residues" evidence="4">
    <location>
        <begin position="493"/>
        <end position="509"/>
    </location>
</feature>
<gene>
    <name evidence="5" type="ORF">GCM10009831_04940</name>
</gene>
<dbReference type="Pfam" id="PF22484">
    <property type="entry name" value="DUF6986"/>
    <property type="match status" value="2"/>
</dbReference>
<keyword evidence="3" id="KW-0460">Magnesium</keyword>
<evidence type="ECO:0000256" key="1">
    <source>
        <dbReference type="ARBA" id="ARBA00001946"/>
    </source>
</evidence>
<dbReference type="GO" id="GO:0016829">
    <property type="term" value="F:lyase activity"/>
    <property type="evidence" value="ECO:0007669"/>
    <property type="project" value="UniProtKB-KW"/>
</dbReference>
<keyword evidence="6" id="KW-1185">Reference proteome</keyword>
<evidence type="ECO:0000313" key="5">
    <source>
        <dbReference type="EMBL" id="GAA1699623.1"/>
    </source>
</evidence>
<dbReference type="InterPro" id="IPR015813">
    <property type="entry name" value="Pyrv/PenolPyrv_kinase-like_dom"/>
</dbReference>
<keyword evidence="5" id="KW-0456">Lyase</keyword>
<evidence type="ECO:0000313" key="6">
    <source>
        <dbReference type="Proteomes" id="UP001500383"/>
    </source>
</evidence>
<feature type="compositionally biased region" description="Low complexity" evidence="4">
    <location>
        <begin position="187"/>
        <end position="205"/>
    </location>
</feature>